<evidence type="ECO:0000313" key="2">
    <source>
        <dbReference type="Proteomes" id="UP000663193"/>
    </source>
</evidence>
<gene>
    <name evidence="1" type="ORF">JI435_400730</name>
</gene>
<keyword evidence="2" id="KW-1185">Reference proteome</keyword>
<dbReference type="Proteomes" id="UP000663193">
    <property type="component" value="Chromosome 1"/>
</dbReference>
<protein>
    <submittedName>
        <fullName evidence="1">Uncharacterized protein</fullName>
    </submittedName>
</protein>
<dbReference type="VEuPathDB" id="FungiDB:JI435_400730"/>
<reference evidence="2" key="1">
    <citation type="journal article" date="2021" name="BMC Genomics">
        <title>Chromosome-level genome assembly and manually-curated proteome of model necrotroph Parastagonospora nodorum Sn15 reveals a genome-wide trove of candidate effector homologs, and redundancy of virulence-related functions within an accessory chromosome.</title>
        <authorList>
            <person name="Bertazzoni S."/>
            <person name="Jones D.A.B."/>
            <person name="Phan H.T."/>
            <person name="Tan K.-C."/>
            <person name="Hane J.K."/>
        </authorList>
    </citation>
    <scope>NUCLEOTIDE SEQUENCE [LARGE SCALE GENOMIC DNA]</scope>
    <source>
        <strain evidence="2">SN15 / ATCC MYA-4574 / FGSC 10173)</strain>
    </source>
</reference>
<name>A0A7U2EQ49_PHANO</name>
<proteinExistence type="predicted"/>
<accession>A0A7U2EQ49</accession>
<dbReference type="EMBL" id="CP069023">
    <property type="protein sequence ID" value="QRC90925.1"/>
    <property type="molecule type" value="Genomic_DNA"/>
</dbReference>
<dbReference type="AlphaFoldDB" id="A0A7U2EQ49"/>
<evidence type="ECO:0000313" key="1">
    <source>
        <dbReference type="EMBL" id="QRC90925.1"/>
    </source>
</evidence>
<organism evidence="1 2">
    <name type="scientific">Phaeosphaeria nodorum (strain SN15 / ATCC MYA-4574 / FGSC 10173)</name>
    <name type="common">Glume blotch fungus</name>
    <name type="synonym">Parastagonospora nodorum</name>
    <dbReference type="NCBI Taxonomy" id="321614"/>
    <lineage>
        <taxon>Eukaryota</taxon>
        <taxon>Fungi</taxon>
        <taxon>Dikarya</taxon>
        <taxon>Ascomycota</taxon>
        <taxon>Pezizomycotina</taxon>
        <taxon>Dothideomycetes</taxon>
        <taxon>Pleosporomycetidae</taxon>
        <taxon>Pleosporales</taxon>
        <taxon>Pleosporineae</taxon>
        <taxon>Phaeosphaeriaceae</taxon>
        <taxon>Parastagonospora</taxon>
    </lineage>
</organism>
<sequence>MMSRRHGVRMEIVSNLLVGTSYKDAYVAHAGILSNETYPVIIRKVLWWIQPRRSFLELDRACGRCRKILIAVIGQTARTVGSREYADWPKSTNLPRAR</sequence>